<dbReference type="EMBL" id="LNIX01000012">
    <property type="protein sequence ID" value="OXA47816.1"/>
    <property type="molecule type" value="Genomic_DNA"/>
</dbReference>
<comment type="caution">
    <text evidence="2">The sequence shown here is derived from an EMBL/GenBank/DDBJ whole genome shotgun (WGS) entry which is preliminary data.</text>
</comment>
<name>A0A226DUC8_FOLCA</name>
<reference evidence="2 3" key="1">
    <citation type="submission" date="2015-12" db="EMBL/GenBank/DDBJ databases">
        <title>The genome of Folsomia candida.</title>
        <authorList>
            <person name="Faddeeva A."/>
            <person name="Derks M.F."/>
            <person name="Anvar Y."/>
            <person name="Smit S."/>
            <person name="Van Straalen N."/>
            <person name="Roelofs D."/>
        </authorList>
    </citation>
    <scope>NUCLEOTIDE SEQUENCE [LARGE SCALE GENOMIC DNA]</scope>
    <source>
        <strain evidence="2 3">VU population</strain>
        <tissue evidence="2">Whole body</tissue>
    </source>
</reference>
<sequence>MKKKQTSLADFLTKKPKSDLASLELEENRKVSSQTTPKVERKVGDTRVSNECERSSQCSSGTLDIGNFMERRPNDQTCQDILVEAWVPDSSFSFPSEENGKRKFQWSWLKQFSWLSYSGILDGAFCRYCFLFANKSSSGGSGGQILGKLVAAPYRKWKNALEDFRKHEKLDYHVACLLDAENFLQIQKGSKLPITASLNNAAEEELQRAKLILDPIIKTLLVCGRQGLALRGHKDCGKLSLRQPDENDGNFRALLRMRIESGDENLRDHIETSSQNATYLSPEIQNEILNLYVTCYENRHITKESFLTFSPVESGTGEAIALKIKEELERLGIQTSYLHGQGYDGCSAMKGSVKGVQAKVRELISSKVLYVHCSSHSFNLALTDACKIPEIRNTFQSINEVIKFIRASPKRISALKNITEENPTTCKRTKLLSFCETRFVERHSSVLRFVEIYDSILDLLEILESKEIRQHQTRPISC</sequence>
<evidence type="ECO:0000313" key="2">
    <source>
        <dbReference type="EMBL" id="OXA47816.1"/>
    </source>
</evidence>
<dbReference type="PANTHER" id="PTHR45749">
    <property type="match status" value="1"/>
</dbReference>
<dbReference type="SUPFAM" id="SSF53098">
    <property type="entry name" value="Ribonuclease H-like"/>
    <property type="match status" value="1"/>
</dbReference>
<organism evidence="2 3">
    <name type="scientific">Folsomia candida</name>
    <name type="common">Springtail</name>
    <dbReference type="NCBI Taxonomy" id="158441"/>
    <lineage>
        <taxon>Eukaryota</taxon>
        <taxon>Metazoa</taxon>
        <taxon>Ecdysozoa</taxon>
        <taxon>Arthropoda</taxon>
        <taxon>Hexapoda</taxon>
        <taxon>Collembola</taxon>
        <taxon>Entomobryomorpha</taxon>
        <taxon>Isotomoidea</taxon>
        <taxon>Isotomidae</taxon>
        <taxon>Proisotominae</taxon>
        <taxon>Folsomia</taxon>
    </lineage>
</organism>
<dbReference type="AlphaFoldDB" id="A0A226DUC8"/>
<feature type="compositionally biased region" description="Basic and acidic residues" evidence="1">
    <location>
        <begin position="38"/>
        <end position="48"/>
    </location>
</feature>
<accession>A0A226DUC8</accession>
<dbReference type="STRING" id="158441.A0A226DUC8"/>
<dbReference type="Proteomes" id="UP000198287">
    <property type="component" value="Unassembled WGS sequence"/>
</dbReference>
<dbReference type="InterPro" id="IPR012337">
    <property type="entry name" value="RNaseH-like_sf"/>
</dbReference>
<evidence type="ECO:0000313" key="3">
    <source>
        <dbReference type="Proteomes" id="UP000198287"/>
    </source>
</evidence>
<dbReference type="PANTHER" id="PTHR45749:SF21">
    <property type="entry name" value="DUF4371 DOMAIN-CONTAINING PROTEIN"/>
    <property type="match status" value="1"/>
</dbReference>
<keyword evidence="3" id="KW-1185">Reference proteome</keyword>
<dbReference type="OrthoDB" id="6618591at2759"/>
<dbReference type="OMA" id="NICPEAK"/>
<evidence type="ECO:0000256" key="1">
    <source>
        <dbReference type="SAM" id="MobiDB-lite"/>
    </source>
</evidence>
<feature type="region of interest" description="Disordered" evidence="1">
    <location>
        <begin position="23"/>
        <end position="48"/>
    </location>
</feature>
<protein>
    <submittedName>
        <fullName evidence="2">Zinc finger MYM-type protein 1</fullName>
    </submittedName>
</protein>
<gene>
    <name evidence="2" type="ORF">Fcan01_17127</name>
</gene>
<proteinExistence type="predicted"/>